<accession>A0A223V3G7</accession>
<gene>
    <name evidence="3" type="ORF">CJ263_06915</name>
</gene>
<dbReference type="RefSeq" id="WP_094996594.1">
    <property type="nucleotide sequence ID" value="NZ_BMJL01000006.1"/>
</dbReference>
<dbReference type="KEGG" id="marb:CJ263_06915"/>
<evidence type="ECO:0000256" key="1">
    <source>
        <dbReference type="ARBA" id="ARBA00006817"/>
    </source>
</evidence>
<protein>
    <recommendedName>
        <fullName evidence="2">Activator of Hsp90 ATPase homologue 1/2-like C-terminal domain-containing protein</fullName>
    </recommendedName>
</protein>
<feature type="domain" description="Activator of Hsp90 ATPase homologue 1/2-like C-terminal" evidence="2">
    <location>
        <begin position="13"/>
        <end position="131"/>
    </location>
</feature>
<proteinExistence type="inferred from homology"/>
<dbReference type="Gene3D" id="3.30.530.20">
    <property type="match status" value="1"/>
</dbReference>
<dbReference type="AlphaFoldDB" id="A0A223V3G7"/>
<dbReference type="InterPro" id="IPR023393">
    <property type="entry name" value="START-like_dom_sf"/>
</dbReference>
<evidence type="ECO:0000313" key="3">
    <source>
        <dbReference type="EMBL" id="ASV29973.1"/>
    </source>
</evidence>
<dbReference type="SUPFAM" id="SSF55961">
    <property type="entry name" value="Bet v1-like"/>
    <property type="match status" value="1"/>
</dbReference>
<evidence type="ECO:0000313" key="4">
    <source>
        <dbReference type="Proteomes" id="UP000215244"/>
    </source>
</evidence>
<keyword evidence="4" id="KW-1185">Reference proteome</keyword>
<dbReference type="OrthoDB" id="287565at2"/>
<organism evidence="3 4">
    <name type="scientific">Maribacter cobaltidurans</name>
    <dbReference type="NCBI Taxonomy" id="1178778"/>
    <lineage>
        <taxon>Bacteria</taxon>
        <taxon>Pseudomonadati</taxon>
        <taxon>Bacteroidota</taxon>
        <taxon>Flavobacteriia</taxon>
        <taxon>Flavobacteriales</taxon>
        <taxon>Flavobacteriaceae</taxon>
        <taxon>Maribacter</taxon>
    </lineage>
</organism>
<comment type="similarity">
    <text evidence="1">Belongs to the AHA1 family.</text>
</comment>
<dbReference type="Proteomes" id="UP000215244">
    <property type="component" value="Chromosome"/>
</dbReference>
<name>A0A223V3G7_9FLAO</name>
<dbReference type="CDD" id="cd07814">
    <property type="entry name" value="SRPBCC_CalC_Aha1-like"/>
    <property type="match status" value="1"/>
</dbReference>
<dbReference type="InterPro" id="IPR013538">
    <property type="entry name" value="ASHA1/2-like_C"/>
</dbReference>
<sequence length="143" mass="17158">METYDIYHDLAIKASASQVFERITEPRHLENWWPRRCSGKPELGAIYNFYFTPEYDWVGKVIKCKPDFAFHIRMTDADTDWENTSFGFDIEPNVEDMNLKFFHESWPERNHHFRRSSFCWAMLLNGLKNYCEKGAIVSFEDRE</sequence>
<dbReference type="Pfam" id="PF08327">
    <property type="entry name" value="AHSA1"/>
    <property type="match status" value="1"/>
</dbReference>
<dbReference type="EMBL" id="CP022957">
    <property type="protein sequence ID" value="ASV29973.1"/>
    <property type="molecule type" value="Genomic_DNA"/>
</dbReference>
<evidence type="ECO:0000259" key="2">
    <source>
        <dbReference type="Pfam" id="PF08327"/>
    </source>
</evidence>
<reference evidence="3 4" key="1">
    <citation type="submission" date="2017-08" db="EMBL/GenBank/DDBJ databases">
        <title>The complete genome sequence of Maribacter sp. B1, isolated from deep-sea sediment.</title>
        <authorList>
            <person name="Wu Y.-H."/>
            <person name="Cheng H."/>
            <person name="Xu X.-W."/>
        </authorList>
    </citation>
    <scope>NUCLEOTIDE SEQUENCE [LARGE SCALE GENOMIC DNA]</scope>
    <source>
        <strain evidence="3 4">B1</strain>
    </source>
</reference>